<dbReference type="RefSeq" id="WP_004568794.1">
    <property type="nucleotide sequence ID" value="NZ_CH724148.1"/>
</dbReference>
<dbReference type="AlphaFoldDB" id="A4C2B3"/>
<name>A4C2B3_9FLAO</name>
<gene>
    <name evidence="1" type="ORF">PI23P_00880</name>
</gene>
<accession>A4C2B3</accession>
<dbReference type="EMBL" id="AAOG01000004">
    <property type="protein sequence ID" value="EAR11714.1"/>
    <property type="molecule type" value="Genomic_DNA"/>
</dbReference>
<comment type="caution">
    <text evidence="1">The sequence shown here is derived from an EMBL/GenBank/DDBJ whole genome shotgun (WGS) entry which is preliminary data.</text>
</comment>
<evidence type="ECO:0000313" key="2">
    <source>
        <dbReference type="Proteomes" id="UP000003053"/>
    </source>
</evidence>
<protein>
    <submittedName>
        <fullName evidence="1">Uncharacterized protein</fullName>
    </submittedName>
</protein>
<sequence length="77" mass="9333">MKKRYLVFKGSTYHPSGGMKDFFIDCDCIDECLLAFKKYILKDYNKEYSMYNEKEYLEVELGYAWMHIYDSKDEKIV</sequence>
<proteinExistence type="predicted"/>
<dbReference type="Proteomes" id="UP000003053">
    <property type="component" value="Unassembled WGS sequence"/>
</dbReference>
<dbReference type="HOGENOM" id="CLU_2635050_0_0_10"/>
<evidence type="ECO:0000313" key="1">
    <source>
        <dbReference type="EMBL" id="EAR11714.1"/>
    </source>
</evidence>
<keyword evidence="2" id="KW-1185">Reference proteome</keyword>
<organism evidence="1 2">
    <name type="scientific">Polaribacter irgensii 23-P</name>
    <dbReference type="NCBI Taxonomy" id="313594"/>
    <lineage>
        <taxon>Bacteria</taxon>
        <taxon>Pseudomonadati</taxon>
        <taxon>Bacteroidota</taxon>
        <taxon>Flavobacteriia</taxon>
        <taxon>Flavobacteriales</taxon>
        <taxon>Flavobacteriaceae</taxon>
    </lineage>
</organism>
<reference evidence="1 2" key="1">
    <citation type="submission" date="2006-02" db="EMBL/GenBank/DDBJ databases">
        <authorList>
            <person name="Murray A."/>
            <person name="Staley J."/>
            <person name="Ferriera S."/>
            <person name="Johnson J."/>
            <person name="Kravitz S."/>
            <person name="Halpern A."/>
            <person name="Remington K."/>
            <person name="Beeson K."/>
            <person name="Tran B."/>
            <person name="Rogers Y.-H."/>
            <person name="Friedman R."/>
            <person name="Venter J.C."/>
        </authorList>
    </citation>
    <scope>NUCLEOTIDE SEQUENCE [LARGE SCALE GENOMIC DNA]</scope>
    <source>
        <strain evidence="1 2">23-P</strain>
    </source>
</reference>